<dbReference type="Proteomes" id="UP000014680">
    <property type="component" value="Unassembled WGS sequence"/>
</dbReference>
<dbReference type="KEGG" id="eiv:EIN_416690"/>
<dbReference type="AlphaFoldDB" id="A0A0A1TUC3"/>
<dbReference type="GO" id="GO:0003924">
    <property type="term" value="F:GTPase activity"/>
    <property type="evidence" value="ECO:0007669"/>
    <property type="project" value="InterPro"/>
</dbReference>
<evidence type="ECO:0000313" key="2">
    <source>
        <dbReference type="EMBL" id="ELP83610.1"/>
    </source>
</evidence>
<dbReference type="VEuPathDB" id="AmoebaDB:EIN_416690"/>
<proteinExistence type="predicted"/>
<dbReference type="RefSeq" id="XP_004182956.1">
    <property type="nucleotide sequence ID" value="XM_004182908.1"/>
</dbReference>
<dbReference type="GO" id="GO:0005525">
    <property type="term" value="F:GTP binding"/>
    <property type="evidence" value="ECO:0007669"/>
    <property type="project" value="InterPro"/>
</dbReference>
<dbReference type="OMA" id="PMWSADD"/>
<dbReference type="Gene3D" id="3.40.50.300">
    <property type="entry name" value="P-loop containing nucleotide triphosphate hydrolases"/>
    <property type="match status" value="1"/>
</dbReference>
<dbReference type="Pfam" id="PF00071">
    <property type="entry name" value="Ras"/>
    <property type="match status" value="1"/>
</dbReference>
<dbReference type="GeneID" id="14882596"/>
<sequence>MSEIDSVGIVLWGKEKVGKSSIVNVWTNTPQPSSYDHHEPRKVETEITIPKGTIKLKFFDVAAENIEDKSVTMETHNKSGPIQVFVMSAEEENDDVDYCRSLYESPMWNADDVKETAIILNKMDIAKNNNEELLKSFLEKYPKIMFFKTSLQNPDEMKKAIVTIVDQYVTDNNIKLKKVKGSKKEKPKKEKSSKDKVSKDKGCKNQ</sequence>
<organism evidence="2 3">
    <name type="scientific">Entamoeba invadens IP1</name>
    <dbReference type="NCBI Taxonomy" id="370355"/>
    <lineage>
        <taxon>Eukaryota</taxon>
        <taxon>Amoebozoa</taxon>
        <taxon>Evosea</taxon>
        <taxon>Archamoebae</taxon>
        <taxon>Mastigamoebida</taxon>
        <taxon>Entamoebidae</taxon>
        <taxon>Entamoeba</taxon>
    </lineage>
</organism>
<evidence type="ECO:0000313" key="3">
    <source>
        <dbReference type="Proteomes" id="UP000014680"/>
    </source>
</evidence>
<keyword evidence="3" id="KW-1185">Reference proteome</keyword>
<feature type="compositionally biased region" description="Basic and acidic residues" evidence="1">
    <location>
        <begin position="182"/>
        <end position="206"/>
    </location>
</feature>
<feature type="region of interest" description="Disordered" evidence="1">
    <location>
        <begin position="179"/>
        <end position="206"/>
    </location>
</feature>
<dbReference type="OrthoDB" id="28082at2759"/>
<dbReference type="InterPro" id="IPR027417">
    <property type="entry name" value="P-loop_NTPase"/>
</dbReference>
<dbReference type="CDD" id="cd00882">
    <property type="entry name" value="Ras_like_GTPase"/>
    <property type="match status" value="1"/>
</dbReference>
<dbReference type="SUPFAM" id="SSF52540">
    <property type="entry name" value="P-loop containing nucleoside triphosphate hydrolases"/>
    <property type="match status" value="1"/>
</dbReference>
<protein>
    <submittedName>
        <fullName evidence="2">Uncharacterized protein</fullName>
    </submittedName>
</protein>
<gene>
    <name evidence="2" type="ORF">EIN_416690</name>
</gene>
<reference evidence="2 3" key="1">
    <citation type="submission" date="2012-10" db="EMBL/GenBank/DDBJ databases">
        <authorList>
            <person name="Zafar N."/>
            <person name="Inman J."/>
            <person name="Hall N."/>
            <person name="Lorenzi H."/>
            <person name="Caler E."/>
        </authorList>
    </citation>
    <scope>NUCLEOTIDE SEQUENCE [LARGE SCALE GENOMIC DNA]</scope>
    <source>
        <strain evidence="2 3">IP1</strain>
    </source>
</reference>
<evidence type="ECO:0000256" key="1">
    <source>
        <dbReference type="SAM" id="MobiDB-lite"/>
    </source>
</evidence>
<dbReference type="InterPro" id="IPR001806">
    <property type="entry name" value="Small_GTPase"/>
</dbReference>
<dbReference type="EMBL" id="KB207254">
    <property type="protein sequence ID" value="ELP83610.1"/>
    <property type="molecule type" value="Genomic_DNA"/>
</dbReference>
<name>A0A0A1TUC3_ENTIV</name>
<accession>A0A0A1TUC3</accession>